<dbReference type="PROSITE" id="PS50873">
    <property type="entry name" value="PEROXIDASE_4"/>
    <property type="match status" value="1"/>
</dbReference>
<dbReference type="EC" id="1.11.1.7" evidence="5 20"/>
<dbReference type="InterPro" id="IPR033905">
    <property type="entry name" value="Secretory_peroxidase"/>
</dbReference>
<feature type="binding site" evidence="17">
    <location>
        <position position="81"/>
    </location>
    <ligand>
        <name>Ca(2+)</name>
        <dbReference type="ChEBI" id="CHEBI:29108"/>
        <label>1</label>
    </ligand>
</feature>
<evidence type="ECO:0000256" key="18">
    <source>
        <dbReference type="PIRSR" id="PIRSR600823-4"/>
    </source>
</evidence>
<reference evidence="23" key="2">
    <citation type="submission" date="2018-02" db="UniProtKB">
        <authorList>
            <consortium name="EnsemblPlants"/>
        </authorList>
    </citation>
    <scope>IDENTIFICATION</scope>
    <source>
        <strain evidence="23">Williams 82</strain>
    </source>
</reference>
<dbReference type="FunFam" id="1.10.520.10:FF:000009">
    <property type="entry name" value="Peroxidase"/>
    <property type="match status" value="1"/>
</dbReference>
<dbReference type="PROSITE" id="PS00436">
    <property type="entry name" value="PEROXIDASE_2"/>
    <property type="match status" value="1"/>
</dbReference>
<evidence type="ECO:0000256" key="4">
    <source>
        <dbReference type="ARBA" id="ARBA00006873"/>
    </source>
</evidence>
<evidence type="ECO:0000256" key="13">
    <source>
        <dbReference type="ARBA" id="ARBA00023157"/>
    </source>
</evidence>
<reference evidence="22 23" key="1">
    <citation type="journal article" date="2010" name="Nature">
        <title>Genome sequence of the palaeopolyploid soybean.</title>
        <authorList>
            <person name="Schmutz J."/>
            <person name="Cannon S.B."/>
            <person name="Schlueter J."/>
            <person name="Ma J."/>
            <person name="Mitros T."/>
            <person name="Nelson W."/>
            <person name="Hyten D.L."/>
            <person name="Song Q."/>
            <person name="Thelen J.J."/>
            <person name="Cheng J."/>
            <person name="Xu D."/>
            <person name="Hellsten U."/>
            <person name="May G.D."/>
            <person name="Yu Y."/>
            <person name="Sakurai T."/>
            <person name="Umezawa T."/>
            <person name="Bhattacharyya M.K."/>
            <person name="Sandhu D."/>
            <person name="Valliyodan B."/>
            <person name="Lindquist E."/>
            <person name="Peto M."/>
            <person name="Grant D."/>
            <person name="Shu S."/>
            <person name="Goodstein D."/>
            <person name="Barry K."/>
            <person name="Futrell-Griggs M."/>
            <person name="Abernathy B."/>
            <person name="Du J."/>
            <person name="Tian Z."/>
            <person name="Zhu L."/>
            <person name="Gill N."/>
            <person name="Joshi T."/>
            <person name="Libault M."/>
            <person name="Sethuraman A."/>
            <person name="Zhang X.-C."/>
            <person name="Shinozaki K."/>
            <person name="Nguyen H.T."/>
            <person name="Wing R.A."/>
            <person name="Cregan P."/>
            <person name="Specht J."/>
            <person name="Grimwood J."/>
            <person name="Rokhsar D."/>
            <person name="Stacey G."/>
            <person name="Shoemaker R.C."/>
            <person name="Jackson S.A."/>
        </authorList>
    </citation>
    <scope>NUCLEOTIDE SEQUENCE [LARGE SCALE GENOMIC DNA]</scope>
    <source>
        <strain evidence="23">cv. Williams 82</strain>
        <tissue evidence="22">Callus</tissue>
    </source>
</reference>
<comment type="cofactor">
    <cofactor evidence="17 20">
        <name>heme b</name>
        <dbReference type="ChEBI" id="CHEBI:60344"/>
    </cofactor>
    <text evidence="17 20">Binds 1 heme b (iron(II)-protoporphyrin IX) group per subunit.</text>
</comment>
<comment type="subcellular location">
    <subcellularLocation>
        <location evidence="3 20">Secreted</location>
    </subcellularLocation>
</comment>
<dbReference type="AlphaFoldDB" id="A0A0R4J2T7"/>
<dbReference type="GO" id="GO:0006979">
    <property type="term" value="P:response to oxidative stress"/>
    <property type="evidence" value="ECO:0007669"/>
    <property type="project" value="UniProtKB-UniRule"/>
</dbReference>
<feature type="binding site" evidence="17">
    <location>
        <position position="99"/>
    </location>
    <ligand>
        <name>Ca(2+)</name>
        <dbReference type="ChEBI" id="CHEBI:29108"/>
        <label>1</label>
    </ligand>
</feature>
<dbReference type="GO" id="GO:0020037">
    <property type="term" value="F:heme binding"/>
    <property type="evidence" value="ECO:0007669"/>
    <property type="project" value="UniProtKB-UniRule"/>
</dbReference>
<dbReference type="EMBL" id="CM000836">
    <property type="protein sequence ID" value="KRH65489.1"/>
    <property type="molecule type" value="Genomic_DNA"/>
</dbReference>
<feature type="chain" id="PRO_5014484195" description="Peroxidase" evidence="20">
    <location>
        <begin position="23"/>
        <end position="330"/>
    </location>
</feature>
<gene>
    <name evidence="23" type="primary">LOC100811432</name>
    <name evidence="22" type="ORF">GLYMA_03G039800</name>
</gene>
<dbReference type="SMR" id="A0A0R4J2T7"/>
<evidence type="ECO:0000256" key="10">
    <source>
        <dbReference type="ARBA" id="ARBA00022837"/>
    </source>
</evidence>
<dbReference type="InterPro" id="IPR010255">
    <property type="entry name" value="Haem_peroxidase_sf"/>
</dbReference>
<dbReference type="PROSITE" id="PS00435">
    <property type="entry name" value="PEROXIDASE_1"/>
    <property type="match status" value="1"/>
</dbReference>
<evidence type="ECO:0000259" key="21">
    <source>
        <dbReference type="PROSITE" id="PS50873"/>
    </source>
</evidence>
<keyword evidence="12 17" id="KW-0408">Iron</keyword>
<evidence type="ECO:0000256" key="5">
    <source>
        <dbReference type="ARBA" id="ARBA00012313"/>
    </source>
</evidence>
<dbReference type="SUPFAM" id="SSF48113">
    <property type="entry name" value="Heme-dependent peroxidases"/>
    <property type="match status" value="1"/>
</dbReference>
<evidence type="ECO:0000256" key="2">
    <source>
        <dbReference type="ARBA" id="ARBA00002322"/>
    </source>
</evidence>
<dbReference type="RefSeq" id="XP_003522126.3">
    <property type="nucleotide sequence ID" value="XM_003522078.4"/>
</dbReference>
<dbReference type="InterPro" id="IPR000823">
    <property type="entry name" value="Peroxidase_pln"/>
</dbReference>
<feature type="disulfide bond" evidence="19">
    <location>
        <begin position="132"/>
        <end position="326"/>
    </location>
</feature>
<feature type="disulfide bond" evidence="19">
    <location>
        <begin position="211"/>
        <end position="236"/>
    </location>
</feature>
<feature type="disulfide bond" evidence="19">
    <location>
        <begin position="79"/>
        <end position="84"/>
    </location>
</feature>
<keyword evidence="11 20" id="KW-0560">Oxidoreductase</keyword>
<protein>
    <recommendedName>
        <fullName evidence="5 20">Peroxidase</fullName>
        <ecNumber evidence="5 20">1.11.1.7</ecNumber>
    </recommendedName>
</protein>
<dbReference type="GeneID" id="100811432"/>
<keyword evidence="20" id="KW-0964">Secreted</keyword>
<keyword evidence="8 17" id="KW-0479">Metal-binding</keyword>
<dbReference type="GO" id="GO:0009505">
    <property type="term" value="C:plant-type cell wall"/>
    <property type="evidence" value="ECO:0000318"/>
    <property type="project" value="GO_Central"/>
</dbReference>
<dbReference type="FunFam" id="1.10.420.10:FF:000006">
    <property type="entry name" value="Peroxidase"/>
    <property type="match status" value="1"/>
</dbReference>
<keyword evidence="24" id="KW-1185">Reference proteome</keyword>
<evidence type="ECO:0000256" key="3">
    <source>
        <dbReference type="ARBA" id="ARBA00004613"/>
    </source>
</evidence>
<dbReference type="Proteomes" id="UP000008827">
    <property type="component" value="Chromosome 3"/>
</dbReference>
<dbReference type="Gene3D" id="1.10.420.10">
    <property type="entry name" value="Peroxidase, domain 2"/>
    <property type="match status" value="1"/>
</dbReference>
<dbReference type="InterPro" id="IPR019794">
    <property type="entry name" value="Peroxidases_AS"/>
</dbReference>
<organism evidence="23">
    <name type="scientific">Glycine max</name>
    <name type="common">Soybean</name>
    <name type="synonym">Glycine hispida</name>
    <dbReference type="NCBI Taxonomy" id="3847"/>
    <lineage>
        <taxon>Eukaryota</taxon>
        <taxon>Viridiplantae</taxon>
        <taxon>Streptophyta</taxon>
        <taxon>Embryophyta</taxon>
        <taxon>Tracheophyta</taxon>
        <taxon>Spermatophyta</taxon>
        <taxon>Magnoliopsida</taxon>
        <taxon>eudicotyledons</taxon>
        <taxon>Gunneridae</taxon>
        <taxon>Pentapetalae</taxon>
        <taxon>rosids</taxon>
        <taxon>fabids</taxon>
        <taxon>Fabales</taxon>
        <taxon>Fabaceae</taxon>
        <taxon>Papilionoideae</taxon>
        <taxon>50 kb inversion clade</taxon>
        <taxon>NPAAA clade</taxon>
        <taxon>indigoferoid/millettioid clade</taxon>
        <taxon>Phaseoleae</taxon>
        <taxon>Glycine</taxon>
        <taxon>Glycine subgen. Soja</taxon>
    </lineage>
</organism>
<dbReference type="Gene3D" id="1.10.520.10">
    <property type="match status" value="1"/>
</dbReference>
<name>A0A0R4J2T7_SOYBN</name>
<dbReference type="Pfam" id="PF00141">
    <property type="entry name" value="peroxidase"/>
    <property type="match status" value="1"/>
</dbReference>
<dbReference type="STRING" id="3847.A0A0R4J2T7"/>
<keyword evidence="7 20" id="KW-0349">Heme</keyword>
<dbReference type="OrthoDB" id="2113341at2759"/>
<keyword evidence="13 19" id="KW-1015">Disulfide bond</keyword>
<evidence type="ECO:0000256" key="9">
    <source>
        <dbReference type="ARBA" id="ARBA00022729"/>
    </source>
</evidence>
<feature type="binding site" evidence="17">
    <location>
        <position position="83"/>
    </location>
    <ligand>
        <name>Ca(2+)</name>
        <dbReference type="ChEBI" id="CHEBI:29108"/>
        <label>1</label>
    </ligand>
</feature>
<keyword evidence="9 20" id="KW-0732">Signal</keyword>
<evidence type="ECO:0000313" key="23">
    <source>
        <dbReference type="EnsemblPlants" id="KRH65489"/>
    </source>
</evidence>
<evidence type="ECO:0000256" key="14">
    <source>
        <dbReference type="ARBA" id="ARBA00023180"/>
    </source>
</evidence>
<keyword evidence="14" id="KW-0325">Glycoprotein</keyword>
<feature type="binding site" evidence="17">
    <location>
        <position position="205"/>
    </location>
    <ligand>
        <name>Ca(2+)</name>
        <dbReference type="ChEBI" id="CHEBI:29108"/>
        <label>2</label>
    </ligand>
</feature>
<evidence type="ECO:0000256" key="8">
    <source>
        <dbReference type="ARBA" id="ARBA00022723"/>
    </source>
</evidence>
<accession>A0A0R4J2T7</accession>
<feature type="binding site" evidence="17">
    <location>
        <position position="85"/>
    </location>
    <ligand>
        <name>Ca(2+)</name>
        <dbReference type="ChEBI" id="CHEBI:29108"/>
        <label>1</label>
    </ligand>
</feature>
<evidence type="ECO:0000256" key="15">
    <source>
        <dbReference type="PIRSR" id="PIRSR600823-1"/>
    </source>
</evidence>
<comment type="function">
    <text evidence="2">Removal of H(2)O(2), oxidation of toxic reductants, biosynthesis and degradation of lignin, suberization, auxin catabolism, response to environmental stresses such as wounding, pathogen attack and oxidative stress. These functions might be dependent on each isozyme/isoform in each plant tissue.</text>
</comment>
<dbReference type="GO" id="GO:0004601">
    <property type="term" value="F:peroxidase activity"/>
    <property type="evidence" value="ECO:0000318"/>
    <property type="project" value="GO_Central"/>
</dbReference>
<reference evidence="22" key="3">
    <citation type="submission" date="2018-07" db="EMBL/GenBank/DDBJ databases">
        <title>WGS assembly of Glycine max.</title>
        <authorList>
            <person name="Schmutz J."/>
            <person name="Cannon S."/>
            <person name="Schlueter J."/>
            <person name="Ma J."/>
            <person name="Mitros T."/>
            <person name="Nelson W."/>
            <person name="Hyten D."/>
            <person name="Song Q."/>
            <person name="Thelen J."/>
            <person name="Cheng J."/>
            <person name="Xu D."/>
            <person name="Hellsten U."/>
            <person name="May G."/>
            <person name="Yu Y."/>
            <person name="Sakurai T."/>
            <person name="Umezawa T."/>
            <person name="Bhattacharyya M."/>
            <person name="Sandhu D."/>
            <person name="Valliyodan B."/>
            <person name="Lindquist E."/>
            <person name="Peto M."/>
            <person name="Grant D."/>
            <person name="Shu S."/>
            <person name="Goodstein D."/>
            <person name="Barry K."/>
            <person name="Futrell-Griggs M."/>
            <person name="Abernathy B."/>
            <person name="Du J."/>
            <person name="Tian Z."/>
            <person name="Zhu L."/>
            <person name="Gill N."/>
            <person name="Joshi T."/>
            <person name="Libault M."/>
            <person name="Sethuraman A."/>
            <person name="Zhang X."/>
            <person name="Shinozaki K."/>
            <person name="Nguyen H."/>
            <person name="Wing R."/>
            <person name="Cregan P."/>
            <person name="Specht J."/>
            <person name="Grimwood J."/>
            <person name="Rokhsar D."/>
            <person name="Stacey G."/>
            <person name="Shoemaker R."/>
            <person name="Jackson S."/>
        </authorList>
    </citation>
    <scope>NUCLEOTIDE SEQUENCE</scope>
    <source>
        <tissue evidence="22">Callus</tissue>
    </source>
</reference>
<evidence type="ECO:0000256" key="12">
    <source>
        <dbReference type="ARBA" id="ARBA00023004"/>
    </source>
</evidence>
<keyword evidence="20" id="KW-0376">Hydrogen peroxide</keyword>
<dbReference type="PRINTS" id="PR00458">
    <property type="entry name" value="PEROXIDASE"/>
</dbReference>
<feature type="binding site" evidence="17">
    <location>
        <position position="78"/>
    </location>
    <ligand>
        <name>Ca(2+)</name>
        <dbReference type="ChEBI" id="CHEBI:29108"/>
        <label>1</label>
    </ligand>
</feature>
<dbReference type="eggNOG" id="ENOG502QU1K">
    <property type="taxonomic scope" value="Eukaryota"/>
</dbReference>
<evidence type="ECO:0000256" key="16">
    <source>
        <dbReference type="PIRSR" id="PIRSR600823-2"/>
    </source>
</evidence>
<feature type="binding site" evidence="17">
    <location>
        <position position="249"/>
    </location>
    <ligand>
        <name>Ca(2+)</name>
        <dbReference type="ChEBI" id="CHEBI:29108"/>
        <label>2</label>
    </ligand>
</feature>
<proteinExistence type="inferred from homology"/>
<evidence type="ECO:0000256" key="19">
    <source>
        <dbReference type="PIRSR" id="PIRSR600823-5"/>
    </source>
</evidence>
<dbReference type="InterPro" id="IPR002016">
    <property type="entry name" value="Haem_peroxidase"/>
</dbReference>
<evidence type="ECO:0000256" key="17">
    <source>
        <dbReference type="PIRSR" id="PIRSR600823-3"/>
    </source>
</evidence>
<dbReference type="PRINTS" id="PR00461">
    <property type="entry name" value="PLPEROXIDASE"/>
</dbReference>
<feature type="disulfide bond" evidence="19">
    <location>
        <begin position="46"/>
        <end position="126"/>
    </location>
</feature>
<dbReference type="GO" id="GO:0140825">
    <property type="term" value="F:lactoperoxidase activity"/>
    <property type="evidence" value="ECO:0007669"/>
    <property type="project" value="UniProtKB-EC"/>
</dbReference>
<feature type="signal peptide" evidence="20">
    <location>
        <begin position="1"/>
        <end position="22"/>
    </location>
</feature>
<feature type="binding site" evidence="17">
    <location>
        <position position="257"/>
    </location>
    <ligand>
        <name>Ca(2+)</name>
        <dbReference type="ChEBI" id="CHEBI:29108"/>
        <label>2</label>
    </ligand>
</feature>
<comment type="catalytic activity">
    <reaction evidence="1 20">
        <text>2 a phenolic donor + H2O2 = 2 a phenolic radical donor + 2 H2O</text>
        <dbReference type="Rhea" id="RHEA:56136"/>
        <dbReference type="ChEBI" id="CHEBI:15377"/>
        <dbReference type="ChEBI" id="CHEBI:16240"/>
        <dbReference type="ChEBI" id="CHEBI:139520"/>
        <dbReference type="ChEBI" id="CHEBI:139521"/>
        <dbReference type="EC" id="1.11.1.7"/>
    </reaction>
</comment>
<feature type="binding site" evidence="17">
    <location>
        <position position="87"/>
    </location>
    <ligand>
        <name>Ca(2+)</name>
        <dbReference type="ChEBI" id="CHEBI:29108"/>
        <label>1</label>
    </ligand>
</feature>
<dbReference type="GO" id="GO:0042744">
    <property type="term" value="P:hydrogen peroxide catabolic process"/>
    <property type="evidence" value="ECO:0007669"/>
    <property type="project" value="UniProtKB-KW"/>
</dbReference>
<keyword evidence="10 17" id="KW-0106">Calcium</keyword>
<dbReference type="PaxDb" id="3847-GLYMA03G04880.1"/>
<evidence type="ECO:0000313" key="22">
    <source>
        <dbReference type="EMBL" id="KRH65489.1"/>
    </source>
</evidence>
<dbReference type="GO" id="GO:0046872">
    <property type="term" value="F:metal ion binding"/>
    <property type="evidence" value="ECO:0007669"/>
    <property type="project" value="UniProtKB-UniRule"/>
</dbReference>
<dbReference type="Gramene" id="KRH65489">
    <property type="protein sequence ID" value="KRH65489"/>
    <property type="gene ID" value="GLYMA_03G039800"/>
</dbReference>
<evidence type="ECO:0000313" key="24">
    <source>
        <dbReference type="Proteomes" id="UP000008827"/>
    </source>
</evidence>
<keyword evidence="6 20" id="KW-0575">Peroxidase</keyword>
<comment type="similarity">
    <text evidence="4">Belongs to the peroxidase family. Ascorbate peroxidase subfamily.</text>
</comment>
<feature type="binding site" description="axial binding residue" evidence="17">
    <location>
        <position position="204"/>
    </location>
    <ligand>
        <name>heme b</name>
        <dbReference type="ChEBI" id="CHEBI:60344"/>
    </ligand>
    <ligandPart>
        <name>Fe</name>
        <dbReference type="ChEBI" id="CHEBI:18248"/>
    </ligandPart>
</feature>
<dbReference type="EnsemblPlants" id="KRH65489">
    <property type="protein sequence ID" value="KRH65489"/>
    <property type="gene ID" value="GLYMA_03G039800"/>
</dbReference>
<comment type="cofactor">
    <cofactor evidence="17 20">
        <name>Ca(2+)</name>
        <dbReference type="ChEBI" id="CHEBI:29108"/>
    </cofactor>
    <text evidence="17 20">Binds 2 calcium ions per subunit.</text>
</comment>
<feature type="active site" description="Proton acceptor" evidence="15">
    <location>
        <position position="77"/>
    </location>
</feature>
<evidence type="ECO:0000256" key="6">
    <source>
        <dbReference type="ARBA" id="ARBA00022559"/>
    </source>
</evidence>
<comment type="similarity">
    <text evidence="20">Belongs to the peroxidase family. Classical plant (class III) peroxidase subfamily.</text>
</comment>
<evidence type="ECO:0000256" key="20">
    <source>
        <dbReference type="RuleBase" id="RU362060"/>
    </source>
</evidence>
<feature type="binding site" evidence="17">
    <location>
        <position position="252"/>
    </location>
    <ligand>
        <name>Ca(2+)</name>
        <dbReference type="ChEBI" id="CHEBI:29108"/>
        <label>2</label>
    </ligand>
</feature>
<dbReference type="GO" id="GO:0005576">
    <property type="term" value="C:extracellular region"/>
    <property type="evidence" value="ECO:0007669"/>
    <property type="project" value="UniProtKB-SubCell"/>
</dbReference>
<feature type="binding site" evidence="16">
    <location>
        <position position="174"/>
    </location>
    <ligand>
        <name>substrate</name>
    </ligand>
</feature>
<evidence type="ECO:0000256" key="7">
    <source>
        <dbReference type="ARBA" id="ARBA00022617"/>
    </source>
</evidence>
<sequence length="330" mass="35791">MAGCSQQRLIVMFLCLIGIVSATDLTSSAVSLADYELSTTFYLLKCPLGLFTINNLVTAAVRKESRMGASLLRLHFHDCFVQGCDASVLLKNTATFTGEQGAFPNANSLRGFEVIDNIKAKLEILCPGVFSCADILAVAARDSVVALGGLGWQVRLGRRDSTTASLSGANSDLPAPFLGLTDLVAAFQKKGFTVNEMVALSGAHTIGSARCLTFRSRAYNDSDIEPSYANFLRSNCPKSGGDDNLSPIDIATKDIFDNAYYRNLLYKKGLFHSDQQLYSGSFTDSKVKYYATYPSLFFKSDFANAMLKMSNLSPLTGTQGQIRKVCSRVN</sequence>
<evidence type="ECO:0000256" key="1">
    <source>
        <dbReference type="ARBA" id="ARBA00000189"/>
    </source>
</evidence>
<dbReference type="PANTHER" id="PTHR31388:SF132">
    <property type="entry name" value="PEROXIDASE"/>
    <property type="match status" value="1"/>
</dbReference>
<dbReference type="InterPro" id="IPR019793">
    <property type="entry name" value="Peroxidases_heam-ligand_BS"/>
</dbReference>
<dbReference type="KEGG" id="gmx:100811432"/>
<dbReference type="CDD" id="cd00693">
    <property type="entry name" value="secretory_peroxidase"/>
    <property type="match status" value="1"/>
</dbReference>
<dbReference type="PANTHER" id="PTHR31388">
    <property type="entry name" value="PEROXIDASE 72-RELATED"/>
    <property type="match status" value="1"/>
</dbReference>
<feature type="site" description="Transition state stabilizer" evidence="18">
    <location>
        <position position="73"/>
    </location>
</feature>
<evidence type="ECO:0000256" key="11">
    <source>
        <dbReference type="ARBA" id="ARBA00023002"/>
    </source>
</evidence>
<feature type="domain" description="Plant heme peroxidase family profile" evidence="21">
    <location>
        <begin position="36"/>
        <end position="330"/>
    </location>
</feature>
<dbReference type="OMA" id="LAQCTNF"/>